<dbReference type="EMBL" id="JBBWWQ010000020">
    <property type="protein sequence ID" value="KAK8916377.1"/>
    <property type="molecule type" value="Genomic_DNA"/>
</dbReference>
<feature type="signal peptide" evidence="2">
    <location>
        <begin position="1"/>
        <end position="29"/>
    </location>
</feature>
<comment type="caution">
    <text evidence="3">The sequence shown here is derived from an EMBL/GenBank/DDBJ whole genome shotgun (WGS) entry which is preliminary data.</text>
</comment>
<evidence type="ECO:0000313" key="4">
    <source>
        <dbReference type="Proteomes" id="UP001418222"/>
    </source>
</evidence>
<dbReference type="Proteomes" id="UP001418222">
    <property type="component" value="Unassembled WGS sequence"/>
</dbReference>
<feature type="region of interest" description="Disordered" evidence="1">
    <location>
        <begin position="37"/>
        <end position="57"/>
    </location>
</feature>
<reference evidence="3 4" key="1">
    <citation type="journal article" date="2022" name="Nat. Plants">
        <title>Genomes of leafy and leafless Platanthera orchids illuminate the evolution of mycoheterotrophy.</title>
        <authorList>
            <person name="Li M.H."/>
            <person name="Liu K.W."/>
            <person name="Li Z."/>
            <person name="Lu H.C."/>
            <person name="Ye Q.L."/>
            <person name="Zhang D."/>
            <person name="Wang J.Y."/>
            <person name="Li Y.F."/>
            <person name="Zhong Z.M."/>
            <person name="Liu X."/>
            <person name="Yu X."/>
            <person name="Liu D.K."/>
            <person name="Tu X.D."/>
            <person name="Liu B."/>
            <person name="Hao Y."/>
            <person name="Liao X.Y."/>
            <person name="Jiang Y.T."/>
            <person name="Sun W.H."/>
            <person name="Chen J."/>
            <person name="Chen Y.Q."/>
            <person name="Ai Y."/>
            <person name="Zhai J.W."/>
            <person name="Wu S.S."/>
            <person name="Zhou Z."/>
            <person name="Hsiao Y.Y."/>
            <person name="Wu W.L."/>
            <person name="Chen Y.Y."/>
            <person name="Lin Y.F."/>
            <person name="Hsu J.L."/>
            <person name="Li C.Y."/>
            <person name="Wang Z.W."/>
            <person name="Zhao X."/>
            <person name="Zhong W.Y."/>
            <person name="Ma X.K."/>
            <person name="Ma L."/>
            <person name="Huang J."/>
            <person name="Chen G.Z."/>
            <person name="Huang M.Z."/>
            <person name="Huang L."/>
            <person name="Peng D.H."/>
            <person name="Luo Y.B."/>
            <person name="Zou S.Q."/>
            <person name="Chen S.P."/>
            <person name="Lan S."/>
            <person name="Tsai W.C."/>
            <person name="Van de Peer Y."/>
            <person name="Liu Z.J."/>
        </authorList>
    </citation>
    <scope>NUCLEOTIDE SEQUENCE [LARGE SCALE GENOMIC DNA]</scope>
    <source>
        <strain evidence="3">Lor287</strain>
    </source>
</reference>
<evidence type="ECO:0000256" key="2">
    <source>
        <dbReference type="SAM" id="SignalP"/>
    </source>
</evidence>
<protein>
    <submittedName>
        <fullName evidence="3">Uncharacterized protein</fullName>
    </submittedName>
</protein>
<sequence>MASTSPKNLPLIVCLFTFLFLMLIFKSECARVLESAEPSDAPMSSSSSSPLKKPSCSRKSYPWCRYMDNETPATNNGHSPSIGHNVSPELLI</sequence>
<evidence type="ECO:0000313" key="3">
    <source>
        <dbReference type="EMBL" id="KAK8916377.1"/>
    </source>
</evidence>
<evidence type="ECO:0000256" key="1">
    <source>
        <dbReference type="SAM" id="MobiDB-lite"/>
    </source>
</evidence>
<feature type="region of interest" description="Disordered" evidence="1">
    <location>
        <begin position="71"/>
        <end position="92"/>
    </location>
</feature>
<organism evidence="3 4">
    <name type="scientific">Platanthera zijinensis</name>
    <dbReference type="NCBI Taxonomy" id="2320716"/>
    <lineage>
        <taxon>Eukaryota</taxon>
        <taxon>Viridiplantae</taxon>
        <taxon>Streptophyta</taxon>
        <taxon>Embryophyta</taxon>
        <taxon>Tracheophyta</taxon>
        <taxon>Spermatophyta</taxon>
        <taxon>Magnoliopsida</taxon>
        <taxon>Liliopsida</taxon>
        <taxon>Asparagales</taxon>
        <taxon>Orchidaceae</taxon>
        <taxon>Orchidoideae</taxon>
        <taxon>Orchideae</taxon>
        <taxon>Orchidinae</taxon>
        <taxon>Platanthera</taxon>
    </lineage>
</organism>
<keyword evidence="4" id="KW-1185">Reference proteome</keyword>
<accession>A0AAP0AVA1</accession>
<gene>
    <name evidence="3" type="ORF">KSP39_PZI022550</name>
</gene>
<dbReference type="AlphaFoldDB" id="A0AAP0AVA1"/>
<feature type="compositionally biased region" description="Polar residues" evidence="1">
    <location>
        <begin position="71"/>
        <end position="84"/>
    </location>
</feature>
<feature type="chain" id="PRO_5042992857" evidence="2">
    <location>
        <begin position="30"/>
        <end position="92"/>
    </location>
</feature>
<keyword evidence="2" id="KW-0732">Signal</keyword>
<name>A0AAP0AVA1_9ASPA</name>
<proteinExistence type="predicted"/>